<dbReference type="EMBL" id="WWCU01000027">
    <property type="protein sequence ID" value="MYN09757.1"/>
    <property type="molecule type" value="Genomic_DNA"/>
</dbReference>
<evidence type="ECO:0000256" key="1">
    <source>
        <dbReference type="ARBA" id="ARBA00009490"/>
    </source>
</evidence>
<dbReference type="InterPro" id="IPR044016">
    <property type="entry name" value="Big_13"/>
</dbReference>
<dbReference type="SMART" id="SM00235">
    <property type="entry name" value="ZnMc"/>
    <property type="match status" value="1"/>
</dbReference>
<dbReference type="InterPro" id="IPR038255">
    <property type="entry name" value="PBS_linker_sf"/>
</dbReference>
<dbReference type="PROSITE" id="PS00330">
    <property type="entry name" value="HEMOLYSIN_CALCIUM"/>
    <property type="match status" value="1"/>
</dbReference>
<dbReference type="SUPFAM" id="SSF55486">
    <property type="entry name" value="Metalloproteases ('zincins'), catalytic domain"/>
    <property type="match status" value="1"/>
</dbReference>
<dbReference type="Gene3D" id="3.40.390.10">
    <property type="entry name" value="Collagenase (Catalytic Domain)"/>
    <property type="match status" value="1"/>
</dbReference>
<dbReference type="Gene3D" id="1.10.3130.20">
    <property type="entry name" value="Phycobilisome linker domain"/>
    <property type="match status" value="1"/>
</dbReference>
<dbReference type="AlphaFoldDB" id="A0A7X4HFU2"/>
<dbReference type="GO" id="GO:0008237">
    <property type="term" value="F:metallopeptidase activity"/>
    <property type="evidence" value="ECO:0007669"/>
    <property type="project" value="InterPro"/>
</dbReference>
<organism evidence="3 4">
    <name type="scientific">Pseudoduganella aquatica</name>
    <dbReference type="NCBI Taxonomy" id="2660641"/>
    <lineage>
        <taxon>Bacteria</taxon>
        <taxon>Pseudomonadati</taxon>
        <taxon>Pseudomonadota</taxon>
        <taxon>Betaproteobacteria</taxon>
        <taxon>Burkholderiales</taxon>
        <taxon>Oxalobacteraceae</taxon>
        <taxon>Telluria group</taxon>
        <taxon>Pseudoduganella</taxon>
    </lineage>
</organism>
<dbReference type="Pfam" id="PF13946">
    <property type="entry name" value="DUF4214"/>
    <property type="match status" value="1"/>
</dbReference>
<dbReference type="InterPro" id="IPR011049">
    <property type="entry name" value="Serralysin-like_metalloprot_C"/>
</dbReference>
<protein>
    <submittedName>
        <fullName evidence="3">DUF4214 domain-containing protein</fullName>
    </submittedName>
</protein>
<dbReference type="PRINTS" id="PR00313">
    <property type="entry name" value="CABNDNGRPT"/>
</dbReference>
<feature type="domain" description="Peptidase metallopeptidase" evidence="2">
    <location>
        <begin position="24"/>
        <end position="217"/>
    </location>
</feature>
<dbReference type="GO" id="GO:0008270">
    <property type="term" value="F:zinc ion binding"/>
    <property type="evidence" value="ECO:0007669"/>
    <property type="project" value="InterPro"/>
</dbReference>
<dbReference type="InterPro" id="IPR001343">
    <property type="entry name" value="Hemolysn_Ca-bd"/>
</dbReference>
<dbReference type="RefSeq" id="WP_161074057.1">
    <property type="nucleotide sequence ID" value="NZ_WWCU01000027.1"/>
</dbReference>
<dbReference type="InterPro" id="IPR018511">
    <property type="entry name" value="Hemolysin-typ_Ca-bd_CS"/>
</dbReference>
<dbReference type="InterPro" id="IPR006026">
    <property type="entry name" value="Peptidase_Metallo"/>
</dbReference>
<proteinExistence type="inferred from homology"/>
<dbReference type="Pfam" id="PF19077">
    <property type="entry name" value="Big_13"/>
    <property type="match status" value="1"/>
</dbReference>
<dbReference type="Gene3D" id="2.60.40.10">
    <property type="entry name" value="Immunoglobulins"/>
    <property type="match status" value="1"/>
</dbReference>
<evidence type="ECO:0000259" key="2">
    <source>
        <dbReference type="SMART" id="SM00235"/>
    </source>
</evidence>
<dbReference type="SUPFAM" id="SSF51120">
    <property type="entry name" value="beta-Roll"/>
    <property type="match status" value="1"/>
</dbReference>
<comment type="caution">
    <text evidence="3">The sequence shown here is derived from an EMBL/GenBank/DDBJ whole genome shotgun (WGS) entry which is preliminary data.</text>
</comment>
<dbReference type="InterPro" id="IPR013783">
    <property type="entry name" value="Ig-like_fold"/>
</dbReference>
<name>A0A7X4HFU2_9BURK</name>
<comment type="similarity">
    <text evidence="1">Belongs to the peptidase M10B family.</text>
</comment>
<evidence type="ECO:0000313" key="3">
    <source>
        <dbReference type="EMBL" id="MYN09757.1"/>
    </source>
</evidence>
<keyword evidence="4" id="KW-1185">Reference proteome</keyword>
<evidence type="ECO:0000313" key="4">
    <source>
        <dbReference type="Proteomes" id="UP000450676"/>
    </source>
</evidence>
<gene>
    <name evidence="3" type="ORF">GTP77_20755</name>
</gene>
<dbReference type="GO" id="GO:0005509">
    <property type="term" value="F:calcium ion binding"/>
    <property type="evidence" value="ECO:0007669"/>
    <property type="project" value="InterPro"/>
</dbReference>
<accession>A0A7X4HFU2</accession>
<reference evidence="3 4" key="1">
    <citation type="submission" date="2019-12" db="EMBL/GenBank/DDBJ databases">
        <title>Novel species isolated from a subtropical stream in China.</title>
        <authorList>
            <person name="Lu H."/>
        </authorList>
    </citation>
    <scope>NUCLEOTIDE SEQUENCE [LARGE SCALE GENOMIC DNA]</scope>
    <source>
        <strain evidence="3 4">FT127W</strain>
    </source>
</reference>
<dbReference type="GO" id="GO:0006508">
    <property type="term" value="P:proteolysis"/>
    <property type="evidence" value="ECO:0007669"/>
    <property type="project" value="InterPro"/>
</dbReference>
<dbReference type="Pfam" id="PF00353">
    <property type="entry name" value="HemolysinCabind"/>
    <property type="match status" value="2"/>
</dbReference>
<dbReference type="InterPro" id="IPR024079">
    <property type="entry name" value="MetalloPept_cat_dom_sf"/>
</dbReference>
<dbReference type="Proteomes" id="UP000450676">
    <property type="component" value="Unassembled WGS sequence"/>
</dbReference>
<sequence length="621" mass="63074">MATVTEVTTAPLSGLNYIDALLDDGPAWNYLAPSTGNTISYTFSTASGLQSSNSSIQSAPQAFTAAQQAATRTALAYLSSITGIVFTETTSGTAAKVHFAYADIVGANTSGLCSWGINYSYKSGEVITAYNANAYIYLDNVQWGGQNSFLGGGQGLETLLHEMGHMMGLKHPFEGDIVLPAGSDTTANTLMSYTDSGGPYASYSQYDLAALKWLYGGDGLGGLLGVGSSGGGRYYTGTSAGDILTGGAADDALEGVGGNDTLDGGAGTDTAIYAGLRAAYSVVQLDALNWRVSGAEGVDTLRNIELLRFGDGMLALSSLDALPPAAPVLVFGKDGSAAASGNHPLFSGSAEAGAKVELFNGTVSLGVGTAAANGSWSIQPVALANGSYSVTAKATDANGNVSAASAAQAFTVASSLNLSGTAGADTLAATAGNNFVNGGAGTDTVLYAGARSSYTVAKTAYGYTVADLAGAGGTDLLVGSERIKFADKILAIDIDGAGGQAYRVYQAAFNRAPDLPGLGYWIGVMDRGVGLGEVAANFMTSAEFIKLYGSATPSNATLVNLLYSNVLHRAPDADGAAYWLDVLNKGLASQAAVLASFSDSPENYAQVIGAIQNGFEYTPFV</sequence>
<dbReference type="InterPro" id="IPR025282">
    <property type="entry name" value="DUF4214"/>
</dbReference>